<dbReference type="RefSeq" id="WP_175024143.1">
    <property type="nucleotide sequence ID" value="NZ_CABVQC010000033.1"/>
</dbReference>
<dbReference type="EMBL" id="CABVQC010000033">
    <property type="protein sequence ID" value="VWB97284.1"/>
    <property type="molecule type" value="Genomic_DNA"/>
</dbReference>
<dbReference type="Proteomes" id="UP000494261">
    <property type="component" value="Unassembled WGS sequence"/>
</dbReference>
<dbReference type="AlphaFoldDB" id="A0A6P2NR00"/>
<accession>A0A6P2NR00</accession>
<protein>
    <recommendedName>
        <fullName evidence="3">PilM protein</fullName>
    </recommendedName>
</protein>
<evidence type="ECO:0008006" key="3">
    <source>
        <dbReference type="Google" id="ProtNLM"/>
    </source>
</evidence>
<proteinExistence type="predicted"/>
<reference evidence="1 2" key="1">
    <citation type="submission" date="2019-09" db="EMBL/GenBank/DDBJ databases">
        <authorList>
            <person name="Depoorter E."/>
        </authorList>
    </citation>
    <scope>NUCLEOTIDE SEQUENCE [LARGE SCALE GENOMIC DNA]</scope>
    <source>
        <strain evidence="1">LMG 13014</strain>
    </source>
</reference>
<evidence type="ECO:0000313" key="1">
    <source>
        <dbReference type="EMBL" id="VWB97284.1"/>
    </source>
</evidence>
<name>A0A6P2NR00_9BURK</name>
<evidence type="ECO:0000313" key="2">
    <source>
        <dbReference type="Proteomes" id="UP000494261"/>
    </source>
</evidence>
<sequence>MRLMPVVVFAFFTGLLAIYRLQSTTITPQTQVLQAVQSGQTFIAYANAVAVFLKSNPSFVGTVSAPQLAAQGTPFSAPFLASAGNAVTPFGAAGRTITTYALLPAGAINTIVSATGGDAAYGLSSGTTWTSVAPGSSAQALATSVPNGSVVSVIQIGL</sequence>
<gene>
    <name evidence="1" type="ORF">BLA13014_04546</name>
</gene>
<organism evidence="1 2">
    <name type="scientific">Burkholderia aenigmatica</name>
    <dbReference type="NCBI Taxonomy" id="2015348"/>
    <lineage>
        <taxon>Bacteria</taxon>
        <taxon>Pseudomonadati</taxon>
        <taxon>Pseudomonadota</taxon>
        <taxon>Betaproteobacteria</taxon>
        <taxon>Burkholderiales</taxon>
        <taxon>Burkholderiaceae</taxon>
        <taxon>Burkholderia</taxon>
        <taxon>Burkholderia cepacia complex</taxon>
    </lineage>
</organism>